<dbReference type="RefSeq" id="WP_309542596.1">
    <property type="nucleotide sequence ID" value="NZ_CP133659.1"/>
</dbReference>
<dbReference type="EMBL" id="CP133659">
    <property type="protein sequence ID" value="WMW66732.1"/>
    <property type="molecule type" value="Genomic_DNA"/>
</dbReference>
<evidence type="ECO:0000313" key="3">
    <source>
        <dbReference type="Proteomes" id="UP001180616"/>
    </source>
</evidence>
<name>A0ABY9R6H0_9BACT</name>
<keyword evidence="1" id="KW-1133">Transmembrane helix</keyword>
<gene>
    <name evidence="2" type="ORF">KPS_001344</name>
</gene>
<accession>A0ABY9R6H0</accession>
<feature type="transmembrane region" description="Helical" evidence="1">
    <location>
        <begin position="104"/>
        <end position="124"/>
    </location>
</feature>
<dbReference type="Proteomes" id="UP001180616">
    <property type="component" value="Chromosome"/>
</dbReference>
<evidence type="ECO:0008006" key="4">
    <source>
        <dbReference type="Google" id="ProtNLM"/>
    </source>
</evidence>
<reference evidence="2" key="1">
    <citation type="submission" date="2023-09" db="EMBL/GenBank/DDBJ databases">
        <authorList>
            <consortium name="CW5 consortium"/>
            <person name="Lu C.-W."/>
        </authorList>
    </citation>
    <scope>NUCLEOTIDE SEQUENCE</scope>
    <source>
        <strain evidence="2">KPS</strain>
    </source>
</reference>
<keyword evidence="1" id="KW-0812">Transmembrane</keyword>
<sequence length="178" mass="18128">MDWNGIGTTVARVAPLLGAALGGPVGAVAGAAGALLGSALGAAPEPASVAAALGDPQALVTLRELEVRERARLLDWQAEQLRAELDNTRDARAREVAPARAGHGGAWVTGLVALVVVAGFFGMLRAVLEHPSVSEPALLLLGSLGTAFGAVVNYYLGSSLGSFRKDELRSRAGEGAPR</sequence>
<organism evidence="2 3">
    <name type="scientific">Nitratidesulfovibrio liaohensis</name>
    <dbReference type="NCBI Taxonomy" id="2604158"/>
    <lineage>
        <taxon>Bacteria</taxon>
        <taxon>Pseudomonadati</taxon>
        <taxon>Thermodesulfobacteriota</taxon>
        <taxon>Desulfovibrionia</taxon>
        <taxon>Desulfovibrionales</taxon>
        <taxon>Desulfovibrionaceae</taxon>
        <taxon>Nitratidesulfovibrio</taxon>
    </lineage>
</organism>
<proteinExistence type="predicted"/>
<keyword evidence="1" id="KW-0472">Membrane</keyword>
<keyword evidence="3" id="KW-1185">Reference proteome</keyword>
<protein>
    <recommendedName>
        <fullName evidence="4">Holin of 3TMs, for gene-transfer release</fullName>
    </recommendedName>
</protein>
<feature type="transmembrane region" description="Helical" evidence="1">
    <location>
        <begin position="136"/>
        <end position="156"/>
    </location>
</feature>
<evidence type="ECO:0000256" key="1">
    <source>
        <dbReference type="SAM" id="Phobius"/>
    </source>
</evidence>
<evidence type="ECO:0000313" key="2">
    <source>
        <dbReference type="EMBL" id="WMW66732.1"/>
    </source>
</evidence>